<dbReference type="Proteomes" id="UP000271256">
    <property type="component" value="Unassembled WGS sequence"/>
</dbReference>
<feature type="domain" description="Sulfatase N-terminal" evidence="1">
    <location>
        <begin position="5"/>
        <end position="324"/>
    </location>
</feature>
<dbReference type="Pfam" id="PF00884">
    <property type="entry name" value="Sulfatase"/>
    <property type="match status" value="1"/>
</dbReference>
<name>A0A494WXG9_9FIRM</name>
<proteinExistence type="predicted"/>
<dbReference type="AlphaFoldDB" id="A0A494WXG9"/>
<dbReference type="EMBL" id="RBWE01000001">
    <property type="protein sequence ID" value="RKO65557.1"/>
    <property type="molecule type" value="Genomic_DNA"/>
</dbReference>
<dbReference type="OrthoDB" id="279611at2"/>
<dbReference type="SUPFAM" id="SSF53649">
    <property type="entry name" value="Alkaline phosphatase-like"/>
    <property type="match status" value="1"/>
</dbReference>
<dbReference type="InterPro" id="IPR052701">
    <property type="entry name" value="GAG_Ulvan_Degrading_Sulfatases"/>
</dbReference>
<dbReference type="RefSeq" id="WP_121450033.1">
    <property type="nucleotide sequence ID" value="NZ_RBWE01000001.1"/>
</dbReference>
<comment type="caution">
    <text evidence="2">The sequence shown here is derived from an EMBL/GenBank/DDBJ whole genome shotgun (WGS) entry which is preliminary data.</text>
</comment>
<evidence type="ECO:0000259" key="1">
    <source>
        <dbReference type="Pfam" id="PF00884"/>
    </source>
</evidence>
<dbReference type="InterPro" id="IPR017850">
    <property type="entry name" value="Alkaline_phosphatase_core_sf"/>
</dbReference>
<dbReference type="InterPro" id="IPR000917">
    <property type="entry name" value="Sulfatase_N"/>
</dbReference>
<organism evidence="2 3">
    <name type="scientific">Desulfofundulus salinus</name>
    <dbReference type="NCBI Taxonomy" id="2419843"/>
    <lineage>
        <taxon>Bacteria</taxon>
        <taxon>Bacillati</taxon>
        <taxon>Bacillota</taxon>
        <taxon>Clostridia</taxon>
        <taxon>Eubacteriales</taxon>
        <taxon>Peptococcaceae</taxon>
        <taxon>Desulfofundulus</taxon>
    </lineage>
</organism>
<dbReference type="PANTHER" id="PTHR43751:SF3">
    <property type="entry name" value="SULFATASE N-TERMINAL DOMAIN-CONTAINING PROTEIN"/>
    <property type="match status" value="1"/>
</dbReference>
<dbReference type="PANTHER" id="PTHR43751">
    <property type="entry name" value="SULFATASE"/>
    <property type="match status" value="1"/>
</dbReference>
<accession>A0A494WXG9</accession>
<evidence type="ECO:0000313" key="2">
    <source>
        <dbReference type="EMBL" id="RKO65557.1"/>
    </source>
</evidence>
<keyword evidence="3" id="KW-1185">Reference proteome</keyword>
<dbReference type="CDD" id="cd16148">
    <property type="entry name" value="sulfatase_like"/>
    <property type="match status" value="1"/>
</dbReference>
<gene>
    <name evidence="2" type="ORF">D7024_00285</name>
</gene>
<sequence>MIFSILMITIDTLRADHLGCYGYQRETSPHLDALAREAILFRRAYSPCSYTLPVHASIMTGKYVPHHSVGYRQGDGKMDPDREVTLAEILLSLGWSTAAFVSCAVLDASRGLSQGFVLYDDEMTRGEENRPHELVRDGPLTTARALAWLKDNTGKPFFVWIHYFDVHGPYIQPAPFNTFFRPEDYGKRPLLLPVVNEGEAGGIPRYQLLADDSDGVAKHQHDVRFYLARYDCGIRYQDHIVGDLFQTLKEMGLWDELMIIVTADHGEALGENGVYFYHGLTLTPDQIHVPLITKMPRSIGPAGVQVDVPVSTVDIMPTVLELLGFDCSRMALDGLPLQFALTRPDLLAQRAVHSDLKCQGALICGKELHLWPRTSTICSPGYLYNPSLVFEETKIYLF</sequence>
<evidence type="ECO:0000313" key="3">
    <source>
        <dbReference type="Proteomes" id="UP000271256"/>
    </source>
</evidence>
<reference evidence="2 3" key="1">
    <citation type="submission" date="2018-10" db="EMBL/GenBank/DDBJ databases">
        <authorList>
            <person name="Grouzdev D.S."/>
            <person name="Krutkina M.S."/>
            <person name="Tourova T.P."/>
            <person name="Nazina T.N."/>
        </authorList>
    </citation>
    <scope>NUCLEOTIDE SEQUENCE [LARGE SCALE GENOMIC DNA]</scope>
    <source>
        <strain evidence="2 3">435</strain>
    </source>
</reference>
<protein>
    <recommendedName>
        <fullName evidence="1">Sulfatase N-terminal domain-containing protein</fullName>
    </recommendedName>
</protein>
<dbReference type="Gene3D" id="3.40.720.10">
    <property type="entry name" value="Alkaline Phosphatase, subunit A"/>
    <property type="match status" value="1"/>
</dbReference>